<reference evidence="2" key="2">
    <citation type="submission" date="2023-05" db="EMBL/GenBank/DDBJ databases">
        <authorList>
            <consortium name="Lawrence Berkeley National Laboratory"/>
            <person name="Steindorff A."/>
            <person name="Hensen N."/>
            <person name="Bonometti L."/>
            <person name="Westerberg I."/>
            <person name="Brannstrom I.O."/>
            <person name="Guillou S."/>
            <person name="Cros-Aarteil S."/>
            <person name="Calhoun S."/>
            <person name="Haridas S."/>
            <person name="Kuo A."/>
            <person name="Mondo S."/>
            <person name="Pangilinan J."/>
            <person name="Riley R."/>
            <person name="Labutti K."/>
            <person name="Andreopoulos B."/>
            <person name="Lipzen A."/>
            <person name="Chen C."/>
            <person name="Yanf M."/>
            <person name="Daum C."/>
            <person name="Ng V."/>
            <person name="Clum A."/>
            <person name="Ohm R."/>
            <person name="Martin F."/>
            <person name="Silar P."/>
            <person name="Natvig D."/>
            <person name="Lalanne C."/>
            <person name="Gautier V."/>
            <person name="Ament-Velasquez S.L."/>
            <person name="Kruys A."/>
            <person name="Hutchinson M.I."/>
            <person name="Powell A.J."/>
            <person name="Barry K."/>
            <person name="Miller A.N."/>
            <person name="Grigoriev I.V."/>
            <person name="Debuchy R."/>
            <person name="Gladieux P."/>
            <person name="Thoren M.H."/>
            <person name="Johannesson H."/>
        </authorList>
    </citation>
    <scope>NUCLEOTIDE SEQUENCE</scope>
    <source>
        <strain evidence="2">CBS 892.96</strain>
    </source>
</reference>
<evidence type="ECO:0000256" key="1">
    <source>
        <dbReference type="SAM" id="MobiDB-lite"/>
    </source>
</evidence>
<proteinExistence type="predicted"/>
<comment type="caution">
    <text evidence="2">The sequence shown here is derived from an EMBL/GenBank/DDBJ whole genome shotgun (WGS) entry which is preliminary data.</text>
</comment>
<name>A0AAN7A3Q1_9PEZI</name>
<gene>
    <name evidence="2" type="ORF">QBC36DRAFT_304080</name>
</gene>
<dbReference type="AlphaFoldDB" id="A0AAN7A3Q1"/>
<dbReference type="Proteomes" id="UP001302321">
    <property type="component" value="Unassembled WGS sequence"/>
</dbReference>
<feature type="compositionally biased region" description="Pro residues" evidence="1">
    <location>
        <begin position="40"/>
        <end position="50"/>
    </location>
</feature>
<reference evidence="2" key="1">
    <citation type="journal article" date="2023" name="Mol. Phylogenet. Evol.">
        <title>Genome-scale phylogeny and comparative genomics of the fungal order Sordariales.</title>
        <authorList>
            <person name="Hensen N."/>
            <person name="Bonometti L."/>
            <person name="Westerberg I."/>
            <person name="Brannstrom I.O."/>
            <person name="Guillou S."/>
            <person name="Cros-Aarteil S."/>
            <person name="Calhoun S."/>
            <person name="Haridas S."/>
            <person name="Kuo A."/>
            <person name="Mondo S."/>
            <person name="Pangilinan J."/>
            <person name="Riley R."/>
            <person name="LaButti K."/>
            <person name="Andreopoulos B."/>
            <person name="Lipzen A."/>
            <person name="Chen C."/>
            <person name="Yan M."/>
            <person name="Daum C."/>
            <person name="Ng V."/>
            <person name="Clum A."/>
            <person name="Steindorff A."/>
            <person name="Ohm R.A."/>
            <person name="Martin F."/>
            <person name="Silar P."/>
            <person name="Natvig D.O."/>
            <person name="Lalanne C."/>
            <person name="Gautier V."/>
            <person name="Ament-Velasquez S.L."/>
            <person name="Kruys A."/>
            <person name="Hutchinson M.I."/>
            <person name="Powell A.J."/>
            <person name="Barry K."/>
            <person name="Miller A.N."/>
            <person name="Grigoriev I.V."/>
            <person name="Debuchy R."/>
            <person name="Gladieux P."/>
            <person name="Hiltunen Thoren M."/>
            <person name="Johannesson H."/>
        </authorList>
    </citation>
    <scope>NUCLEOTIDE SEQUENCE</scope>
    <source>
        <strain evidence="2">CBS 892.96</strain>
    </source>
</reference>
<dbReference type="EMBL" id="MU866382">
    <property type="protein sequence ID" value="KAK4172928.1"/>
    <property type="molecule type" value="Genomic_DNA"/>
</dbReference>
<protein>
    <submittedName>
        <fullName evidence="2">Uncharacterized protein</fullName>
    </submittedName>
</protein>
<organism evidence="2 3">
    <name type="scientific">Triangularia setosa</name>
    <dbReference type="NCBI Taxonomy" id="2587417"/>
    <lineage>
        <taxon>Eukaryota</taxon>
        <taxon>Fungi</taxon>
        <taxon>Dikarya</taxon>
        <taxon>Ascomycota</taxon>
        <taxon>Pezizomycotina</taxon>
        <taxon>Sordariomycetes</taxon>
        <taxon>Sordariomycetidae</taxon>
        <taxon>Sordariales</taxon>
        <taxon>Podosporaceae</taxon>
        <taxon>Triangularia</taxon>
    </lineage>
</organism>
<evidence type="ECO:0000313" key="3">
    <source>
        <dbReference type="Proteomes" id="UP001302321"/>
    </source>
</evidence>
<keyword evidence="3" id="KW-1185">Reference proteome</keyword>
<sequence>MPKLPTPQCLLWAYSQPRALSRPQPPHQHQQRRSAFMPVLRPPPPQPQPQSQPQSQPRTIRVDLNHQDPQIKTGLYALDTPKLEEPELVVCTAAATASPTSPSSLPSEDPNDLPVGLEDKFVSLEYALAVLRSLMTLAEKDRDDHGFSLGPLSNKGTVEMQKNSDDLDCIDMASMIVRRAKSTWNPTEAGDIREMLMAEKRRKGRMGRSNSSDRLLEELLVHDITRRITPFYKRGAMKGLVMNLDDQFLNFMMVKGAIWPAYEAARERQGFKNSKDLTMDEKSMVDFYI</sequence>
<feature type="region of interest" description="Disordered" evidence="1">
    <location>
        <begin position="17"/>
        <end position="58"/>
    </location>
</feature>
<evidence type="ECO:0000313" key="2">
    <source>
        <dbReference type="EMBL" id="KAK4172928.1"/>
    </source>
</evidence>
<accession>A0AAN7A3Q1</accession>